<protein>
    <submittedName>
        <fullName evidence="2">Uncharacterized protein</fullName>
    </submittedName>
</protein>
<evidence type="ECO:0000313" key="3">
    <source>
        <dbReference type="Proteomes" id="UP000477782"/>
    </source>
</evidence>
<sequence length="239" mass="26487">MTSGSPMKALALPFLLAASPAFAGSFVAPEGCATYLTVQSRGCYVANYYTCEADPAGHKWRADFDQEGPFFLSRIDDETQWIESIELNPVVTQTLDANPDDPASFSTLVETGRDDFIFELSKDTGEHSKVRGYDRLTGKTVTIDGVTLDETEFEYTETDAAGTILRRARGNEYISRDWRMFFSGASEWDDGNGGWLPMDGHPVKFFRPGDKGFESTQPIFDCDAVLSQLSKEGLTHDQL</sequence>
<feature type="chain" id="PRO_5026852767" evidence="1">
    <location>
        <begin position="24"/>
        <end position="239"/>
    </location>
</feature>
<proteinExistence type="predicted"/>
<reference evidence="2 3" key="1">
    <citation type="submission" date="2020-02" db="EMBL/GenBank/DDBJ databases">
        <authorList>
            <person name="Chen W.-M."/>
        </authorList>
    </citation>
    <scope>NUCLEOTIDE SEQUENCE [LARGE SCALE GENOMIC DNA]</scope>
    <source>
        <strain evidence="2 3">KMS-5</strain>
    </source>
</reference>
<feature type="signal peptide" evidence="1">
    <location>
        <begin position="1"/>
        <end position="23"/>
    </location>
</feature>
<evidence type="ECO:0000256" key="1">
    <source>
        <dbReference type="SAM" id="SignalP"/>
    </source>
</evidence>
<keyword evidence="1" id="KW-0732">Signal</keyword>
<name>A0A6M0QRI2_9RHOB</name>
<accession>A0A6M0QRI2</accession>
<dbReference type="EMBL" id="JAAIVJ010000003">
    <property type="protein sequence ID" value="NEY90006.1"/>
    <property type="molecule type" value="Genomic_DNA"/>
</dbReference>
<dbReference type="AlphaFoldDB" id="A0A6M0QRI2"/>
<organism evidence="2 3">
    <name type="scientific">Tabrizicola oligotrophica</name>
    <dbReference type="NCBI Taxonomy" id="2710650"/>
    <lineage>
        <taxon>Bacteria</taxon>
        <taxon>Pseudomonadati</taxon>
        <taxon>Pseudomonadota</taxon>
        <taxon>Alphaproteobacteria</taxon>
        <taxon>Rhodobacterales</taxon>
        <taxon>Paracoccaceae</taxon>
        <taxon>Tabrizicola</taxon>
    </lineage>
</organism>
<keyword evidence="3" id="KW-1185">Reference proteome</keyword>
<evidence type="ECO:0000313" key="2">
    <source>
        <dbReference type="EMBL" id="NEY90006.1"/>
    </source>
</evidence>
<comment type="caution">
    <text evidence="2">The sequence shown here is derived from an EMBL/GenBank/DDBJ whole genome shotgun (WGS) entry which is preliminary data.</text>
</comment>
<dbReference type="Proteomes" id="UP000477782">
    <property type="component" value="Unassembled WGS sequence"/>
</dbReference>
<gene>
    <name evidence="2" type="ORF">G4Z14_06805</name>
</gene>